<evidence type="ECO:0000256" key="2">
    <source>
        <dbReference type="ARBA" id="ARBA00012705"/>
    </source>
</evidence>
<proteinExistence type="inferred from homology"/>
<dbReference type="Proteomes" id="UP000028700">
    <property type="component" value="Unassembled WGS sequence"/>
</dbReference>
<dbReference type="Gene3D" id="3.40.47.10">
    <property type="match status" value="2"/>
</dbReference>
<feature type="domain" description="Thiolase C-terminal" evidence="9">
    <location>
        <begin position="270"/>
        <end position="390"/>
    </location>
</feature>
<dbReference type="NCBIfam" id="TIGR01930">
    <property type="entry name" value="AcCoA-C-Actrans"/>
    <property type="match status" value="1"/>
</dbReference>
<feature type="active site" description="Proton acceptor" evidence="6">
    <location>
        <position position="348"/>
    </location>
</feature>
<keyword evidence="11" id="KW-1185">Reference proteome</keyword>
<feature type="domain" description="Thiolase N-terminal" evidence="8">
    <location>
        <begin position="4"/>
        <end position="261"/>
    </location>
</feature>
<evidence type="ECO:0000313" key="11">
    <source>
        <dbReference type="Proteomes" id="UP000028700"/>
    </source>
</evidence>
<dbReference type="EMBL" id="BBJM01000007">
    <property type="protein sequence ID" value="GAK47463.1"/>
    <property type="molecule type" value="Genomic_DNA"/>
</dbReference>
<comment type="caution">
    <text evidence="10">The sequence shown here is derived from an EMBL/GenBank/DDBJ whole genome shotgun (WGS) entry which is preliminary data.</text>
</comment>
<evidence type="ECO:0000256" key="6">
    <source>
        <dbReference type="PIRSR" id="PIRSR000429-1"/>
    </source>
</evidence>
<accession>A0A081BHE5</accession>
<dbReference type="PROSITE" id="PS00099">
    <property type="entry name" value="THIOLASE_3"/>
    <property type="match status" value="1"/>
</dbReference>
<dbReference type="InterPro" id="IPR020613">
    <property type="entry name" value="Thiolase_CS"/>
</dbReference>
<evidence type="ECO:0000313" key="10">
    <source>
        <dbReference type="EMBL" id="GAK47463.1"/>
    </source>
</evidence>
<dbReference type="InterPro" id="IPR016039">
    <property type="entry name" value="Thiolase-like"/>
</dbReference>
<dbReference type="OrthoDB" id="9764892at2"/>
<keyword evidence="3 7" id="KW-0808">Transferase</keyword>
<dbReference type="InterPro" id="IPR020616">
    <property type="entry name" value="Thiolase_N"/>
</dbReference>
<dbReference type="EC" id="2.3.1.9" evidence="2"/>
<protein>
    <recommendedName>
        <fullName evidence="2">acetyl-CoA C-acetyltransferase</fullName>
        <ecNumber evidence="2">2.3.1.9</ecNumber>
    </recommendedName>
    <alternativeName>
        <fullName evidence="5">Acetoacetyl-CoA thiolase</fullName>
    </alternativeName>
</protein>
<dbReference type="Pfam" id="PF02803">
    <property type="entry name" value="Thiolase_C"/>
    <property type="match status" value="1"/>
</dbReference>
<evidence type="ECO:0000256" key="3">
    <source>
        <dbReference type="ARBA" id="ARBA00022679"/>
    </source>
</evidence>
<name>A0A081BHE5_9LACO</name>
<dbReference type="InterPro" id="IPR002155">
    <property type="entry name" value="Thiolase"/>
</dbReference>
<evidence type="ECO:0000256" key="5">
    <source>
        <dbReference type="ARBA" id="ARBA00030755"/>
    </source>
</evidence>
<comment type="similarity">
    <text evidence="1 7">Belongs to the thiolase-like superfamily. Thiolase family.</text>
</comment>
<dbReference type="PROSITE" id="PS00737">
    <property type="entry name" value="THIOLASE_2"/>
    <property type="match status" value="1"/>
</dbReference>
<dbReference type="STRING" id="1291743.LOSG293_070020"/>
<gene>
    <name evidence="10" type="primary">atoB</name>
    <name evidence="10" type="ORF">LOSG293_070020</name>
</gene>
<dbReference type="RefSeq" id="WP_034526794.1">
    <property type="nucleotide sequence ID" value="NZ_BBAZ01000006.1"/>
</dbReference>
<evidence type="ECO:0000256" key="7">
    <source>
        <dbReference type="RuleBase" id="RU003557"/>
    </source>
</evidence>
<evidence type="ECO:0000259" key="8">
    <source>
        <dbReference type="Pfam" id="PF00108"/>
    </source>
</evidence>
<feature type="active site" description="Proton acceptor" evidence="6">
    <location>
        <position position="378"/>
    </location>
</feature>
<dbReference type="InterPro" id="IPR020617">
    <property type="entry name" value="Thiolase_C"/>
</dbReference>
<dbReference type="CDD" id="cd00751">
    <property type="entry name" value="thiolase"/>
    <property type="match status" value="1"/>
</dbReference>
<keyword evidence="4 7" id="KW-0012">Acyltransferase</keyword>
<dbReference type="PANTHER" id="PTHR18919">
    <property type="entry name" value="ACETYL-COA C-ACYLTRANSFERASE"/>
    <property type="match status" value="1"/>
</dbReference>
<dbReference type="Pfam" id="PF00108">
    <property type="entry name" value="Thiolase_N"/>
    <property type="match status" value="1"/>
</dbReference>
<dbReference type="eggNOG" id="COG0183">
    <property type="taxonomic scope" value="Bacteria"/>
</dbReference>
<evidence type="ECO:0000256" key="4">
    <source>
        <dbReference type="ARBA" id="ARBA00023315"/>
    </source>
</evidence>
<dbReference type="InterPro" id="IPR020610">
    <property type="entry name" value="Thiolase_AS"/>
</dbReference>
<dbReference type="GO" id="GO:0003985">
    <property type="term" value="F:acetyl-CoA C-acetyltransferase activity"/>
    <property type="evidence" value="ECO:0007669"/>
    <property type="project" value="UniProtKB-EC"/>
</dbReference>
<organism evidence="10 11">
    <name type="scientific">Secundilactobacillus oryzae JCM 18671</name>
    <dbReference type="NCBI Taxonomy" id="1291743"/>
    <lineage>
        <taxon>Bacteria</taxon>
        <taxon>Bacillati</taxon>
        <taxon>Bacillota</taxon>
        <taxon>Bacilli</taxon>
        <taxon>Lactobacillales</taxon>
        <taxon>Lactobacillaceae</taxon>
        <taxon>Secundilactobacillus</taxon>
    </lineage>
</organism>
<evidence type="ECO:0000256" key="1">
    <source>
        <dbReference type="ARBA" id="ARBA00010982"/>
    </source>
</evidence>
<sequence length="392" mass="41048">MDPVVIVSAVRTPIGKLGGALSSLNAVELGTIVAKEAIRRAQVSPKHIDQVIFGNVLQAGSGQNVARQIEINSGIPDTSTAMTTNQVCGSGLKAVRLGQTAIEMGDADVVLVGGTESMSAAPFIAPHVRFGHKYGQVPFFDSVEHDGLEDAFSKQPMGITAENVAEQFKVTREAQDAFALQSHQRAVQAQQNGAFNEEIVPVTIKTKRGSITVSEDEAVRPDTSIEALAKLPASFKKNGTVTAGNAAGLNDGASALVLMKASRAEQLGLTYLAKIDGYTEVGIDPAIMGYAPYYAINKLTAKLAISTEEIDRFEINEAFAAQSVAVVRDLKLDSKKVNANGGAIALGHPLGDSGARILTTLINQLHHDNLQTGIASLCIGGGMGMAMAVSKA</sequence>
<dbReference type="FunFam" id="3.40.47.10:FF:000010">
    <property type="entry name" value="Acetyl-CoA acetyltransferase (Thiolase)"/>
    <property type="match status" value="1"/>
</dbReference>
<reference evidence="10" key="1">
    <citation type="journal article" date="2014" name="Genome Announc.">
        <title>Draft Genome Sequence of Lactobacillus oryzae Strain SG293T.</title>
        <authorList>
            <person name="Tanizawa Y."/>
            <person name="Fujisawa T."/>
            <person name="Mochizuki T."/>
            <person name="Kaminuma E."/>
            <person name="Nakamura Y."/>
            <person name="Tohno M."/>
        </authorList>
    </citation>
    <scope>NUCLEOTIDE SEQUENCE [LARGE SCALE GENOMIC DNA]</scope>
    <source>
        <strain evidence="10">SG293</strain>
    </source>
</reference>
<evidence type="ECO:0000259" key="9">
    <source>
        <dbReference type="Pfam" id="PF02803"/>
    </source>
</evidence>
<dbReference type="AlphaFoldDB" id="A0A081BHE5"/>
<dbReference type="PIRSF" id="PIRSF000429">
    <property type="entry name" value="Ac-CoA_Ac_transf"/>
    <property type="match status" value="1"/>
</dbReference>
<dbReference type="SUPFAM" id="SSF53901">
    <property type="entry name" value="Thiolase-like"/>
    <property type="match status" value="2"/>
</dbReference>
<feature type="active site" description="Acyl-thioester intermediate" evidence="6">
    <location>
        <position position="88"/>
    </location>
</feature>
<dbReference type="PANTHER" id="PTHR18919:SF107">
    <property type="entry name" value="ACETYL-COA ACETYLTRANSFERASE, CYTOSOLIC"/>
    <property type="match status" value="1"/>
</dbReference>